<sequence>MALWRTLSVVLIITLLTQVNASTPGIITTTTFTTTKMTTTPTVDQSLLFVGNLLPGNATTSTTTSSPTTAHSTTTTLTSIPTTISSSTALLNATTSTTTSSPTTAHSTTTTLTSIPATISSSTALPTTTTSTTTSSPSTTHSTTTTLTSIPTTINASTASPPACGIARLNNITVGGNSLAPEGAWPWMASLQRNGTHVCGVTLVSEKHVLSSADCFSSSPNASDWTVVLGSHKQNGSNPNNVSISVGNITLSKESEKNIAVLELSQKPPLSDYIQPICVETPNLNISTQCWASGWGSGGGVEQALQHFNTSIMDCGSTSSSNSSICTGIMPLEQSHKGGPLMCKIGQSWFHVAALSLPSNNTVTTRASTDVHVFTKTSHFASFLKTILNSNAPVSSSLVTAVPSSLVTSVLLLVLLSFHHYT</sequence>
<evidence type="ECO:0000313" key="5">
    <source>
        <dbReference type="EMBL" id="KAG9264224.1"/>
    </source>
</evidence>
<keyword evidence="3" id="KW-0732">Signal</keyword>
<feature type="domain" description="Peptidase S1" evidence="4">
    <location>
        <begin position="173"/>
        <end position="389"/>
    </location>
</feature>
<keyword evidence="1" id="KW-1015">Disulfide bond</keyword>
<dbReference type="Pfam" id="PF00089">
    <property type="entry name" value="Trypsin"/>
    <property type="match status" value="1"/>
</dbReference>
<dbReference type="Proteomes" id="UP000752171">
    <property type="component" value="Unassembled WGS sequence"/>
</dbReference>
<evidence type="ECO:0000259" key="4">
    <source>
        <dbReference type="PROSITE" id="PS50240"/>
    </source>
</evidence>
<feature type="region of interest" description="Disordered" evidence="2">
    <location>
        <begin position="120"/>
        <end position="146"/>
    </location>
</feature>
<dbReference type="Gene3D" id="2.40.10.10">
    <property type="entry name" value="Trypsin-like serine proteases"/>
    <property type="match status" value="1"/>
</dbReference>
<dbReference type="EMBL" id="JAICCE010000019">
    <property type="protein sequence ID" value="KAG9264224.1"/>
    <property type="molecule type" value="Genomic_DNA"/>
</dbReference>
<dbReference type="PANTHER" id="PTHR24253">
    <property type="entry name" value="TRANSMEMBRANE PROTEASE SERINE"/>
    <property type="match status" value="1"/>
</dbReference>
<name>A0A8T2KZF4_ASTMX</name>
<dbReference type="AlphaFoldDB" id="A0A8T2KZF4"/>
<organism evidence="5 6">
    <name type="scientific">Astyanax mexicanus</name>
    <name type="common">Blind cave fish</name>
    <name type="synonym">Astyanax fasciatus mexicanus</name>
    <dbReference type="NCBI Taxonomy" id="7994"/>
    <lineage>
        <taxon>Eukaryota</taxon>
        <taxon>Metazoa</taxon>
        <taxon>Chordata</taxon>
        <taxon>Craniata</taxon>
        <taxon>Vertebrata</taxon>
        <taxon>Euteleostomi</taxon>
        <taxon>Actinopterygii</taxon>
        <taxon>Neopterygii</taxon>
        <taxon>Teleostei</taxon>
        <taxon>Ostariophysi</taxon>
        <taxon>Characiformes</taxon>
        <taxon>Characoidei</taxon>
        <taxon>Acestrorhamphidae</taxon>
        <taxon>Acestrorhamphinae</taxon>
        <taxon>Astyanax</taxon>
    </lineage>
</organism>
<comment type="caution">
    <text evidence="5">The sequence shown here is derived from an EMBL/GenBank/DDBJ whole genome shotgun (WGS) entry which is preliminary data.</text>
</comment>
<evidence type="ECO:0000256" key="3">
    <source>
        <dbReference type="SAM" id="SignalP"/>
    </source>
</evidence>
<evidence type="ECO:0000313" key="6">
    <source>
        <dbReference type="Proteomes" id="UP000752171"/>
    </source>
</evidence>
<dbReference type="InterPro" id="IPR043504">
    <property type="entry name" value="Peptidase_S1_PA_chymotrypsin"/>
</dbReference>
<feature type="signal peptide" evidence="3">
    <location>
        <begin position="1"/>
        <end position="21"/>
    </location>
</feature>
<dbReference type="PROSITE" id="PS50240">
    <property type="entry name" value="TRYPSIN_DOM"/>
    <property type="match status" value="1"/>
</dbReference>
<reference evidence="5 6" key="1">
    <citation type="submission" date="2021-07" db="EMBL/GenBank/DDBJ databases">
        <authorList>
            <person name="Imarazene B."/>
            <person name="Zahm M."/>
            <person name="Klopp C."/>
            <person name="Cabau C."/>
            <person name="Beille S."/>
            <person name="Jouanno E."/>
            <person name="Castinel A."/>
            <person name="Lluch J."/>
            <person name="Gil L."/>
            <person name="Kuchtly C."/>
            <person name="Lopez Roques C."/>
            <person name="Donnadieu C."/>
            <person name="Parrinello H."/>
            <person name="Journot L."/>
            <person name="Du K."/>
            <person name="Schartl M."/>
            <person name="Retaux S."/>
            <person name="Guiguen Y."/>
        </authorList>
    </citation>
    <scope>NUCLEOTIDE SEQUENCE [LARGE SCALE GENOMIC DNA]</scope>
    <source>
        <strain evidence="5">Pach_M1</strain>
        <tissue evidence="5">Testis</tissue>
    </source>
</reference>
<dbReference type="PANTHER" id="PTHR24253:SF127">
    <property type="entry name" value="SERINE PROTEASE 27-LIKE"/>
    <property type="match status" value="1"/>
</dbReference>
<dbReference type="SUPFAM" id="SSF50494">
    <property type="entry name" value="Trypsin-like serine proteases"/>
    <property type="match status" value="1"/>
</dbReference>
<proteinExistence type="predicted"/>
<dbReference type="InterPro" id="IPR001254">
    <property type="entry name" value="Trypsin_dom"/>
</dbReference>
<dbReference type="FunFam" id="2.40.10.10:FF:000068">
    <property type="entry name" value="transmembrane protease serine 2"/>
    <property type="match status" value="1"/>
</dbReference>
<protein>
    <submittedName>
        <fullName evidence="5">Salivary glue protein Sgs-3-like isoform X1</fullName>
    </submittedName>
</protein>
<dbReference type="InterPro" id="IPR009003">
    <property type="entry name" value="Peptidase_S1_PA"/>
</dbReference>
<dbReference type="GO" id="GO:0006508">
    <property type="term" value="P:proteolysis"/>
    <property type="evidence" value="ECO:0007669"/>
    <property type="project" value="InterPro"/>
</dbReference>
<evidence type="ECO:0000256" key="1">
    <source>
        <dbReference type="ARBA" id="ARBA00023157"/>
    </source>
</evidence>
<dbReference type="GO" id="GO:0004252">
    <property type="term" value="F:serine-type endopeptidase activity"/>
    <property type="evidence" value="ECO:0007669"/>
    <property type="project" value="InterPro"/>
</dbReference>
<dbReference type="SMART" id="SM00020">
    <property type="entry name" value="Tryp_SPc"/>
    <property type="match status" value="1"/>
</dbReference>
<accession>A0A8T2KZF4</accession>
<evidence type="ECO:0000256" key="2">
    <source>
        <dbReference type="SAM" id="MobiDB-lite"/>
    </source>
</evidence>
<gene>
    <name evidence="5" type="primary">PRSS27</name>
    <name evidence="5" type="ORF">AMEX_G22481</name>
</gene>
<feature type="chain" id="PRO_5035927054" evidence="3">
    <location>
        <begin position="22"/>
        <end position="422"/>
    </location>
</feature>